<comment type="caution">
    <text evidence="7">The sequence shown here is derived from an EMBL/GenBank/DDBJ whole genome shotgun (WGS) entry which is preliminary data.</text>
</comment>
<feature type="domain" description="NfeD-like C-terminal" evidence="6">
    <location>
        <begin position="82"/>
        <end position="144"/>
    </location>
</feature>
<proteinExistence type="predicted"/>
<keyword evidence="3 5" id="KW-1133">Transmembrane helix</keyword>
<dbReference type="SUPFAM" id="SSF141322">
    <property type="entry name" value="NfeD domain-like"/>
    <property type="match status" value="1"/>
</dbReference>
<evidence type="ECO:0000256" key="3">
    <source>
        <dbReference type="ARBA" id="ARBA00022989"/>
    </source>
</evidence>
<dbReference type="EMBL" id="JAVREJ010000003">
    <property type="protein sequence ID" value="MDT0349316.1"/>
    <property type="molecule type" value="Genomic_DNA"/>
</dbReference>
<evidence type="ECO:0000259" key="6">
    <source>
        <dbReference type="Pfam" id="PF01957"/>
    </source>
</evidence>
<name>A0ABU2N5V1_9PSEU</name>
<dbReference type="Gene3D" id="2.40.50.140">
    <property type="entry name" value="Nucleic acid-binding proteins"/>
    <property type="match status" value="1"/>
</dbReference>
<keyword evidence="2 5" id="KW-0812">Transmembrane</keyword>
<evidence type="ECO:0000256" key="5">
    <source>
        <dbReference type="SAM" id="Phobius"/>
    </source>
</evidence>
<dbReference type="Pfam" id="PF01957">
    <property type="entry name" value="NfeD"/>
    <property type="match status" value="1"/>
</dbReference>
<dbReference type="InterPro" id="IPR012340">
    <property type="entry name" value="NA-bd_OB-fold"/>
</dbReference>
<feature type="transmembrane region" description="Helical" evidence="5">
    <location>
        <begin position="44"/>
        <end position="64"/>
    </location>
</feature>
<dbReference type="PANTHER" id="PTHR33507">
    <property type="entry name" value="INNER MEMBRANE PROTEIN YBBJ"/>
    <property type="match status" value="1"/>
</dbReference>
<keyword evidence="8" id="KW-1185">Reference proteome</keyword>
<comment type="subcellular location">
    <subcellularLocation>
        <location evidence="1">Membrane</location>
        <topology evidence="1">Multi-pass membrane protein</topology>
    </subcellularLocation>
</comment>
<evidence type="ECO:0000313" key="8">
    <source>
        <dbReference type="Proteomes" id="UP001183202"/>
    </source>
</evidence>
<evidence type="ECO:0000256" key="2">
    <source>
        <dbReference type="ARBA" id="ARBA00022692"/>
    </source>
</evidence>
<dbReference type="InterPro" id="IPR002810">
    <property type="entry name" value="NfeD-like_C"/>
</dbReference>
<dbReference type="RefSeq" id="WP_311555317.1">
    <property type="nucleotide sequence ID" value="NZ_JAVREJ010000003.1"/>
</dbReference>
<evidence type="ECO:0000313" key="7">
    <source>
        <dbReference type="EMBL" id="MDT0349316.1"/>
    </source>
</evidence>
<dbReference type="Proteomes" id="UP001183202">
    <property type="component" value="Unassembled WGS sequence"/>
</dbReference>
<reference evidence="8" key="1">
    <citation type="submission" date="2023-07" db="EMBL/GenBank/DDBJ databases">
        <title>30 novel species of actinomycetes from the DSMZ collection.</title>
        <authorList>
            <person name="Nouioui I."/>
        </authorList>
    </citation>
    <scope>NUCLEOTIDE SEQUENCE [LARGE SCALE GENOMIC DNA]</scope>
    <source>
        <strain evidence="8">DSM 45834</strain>
    </source>
</reference>
<evidence type="ECO:0000256" key="1">
    <source>
        <dbReference type="ARBA" id="ARBA00004141"/>
    </source>
</evidence>
<organism evidence="7 8">
    <name type="scientific">Pseudonocardia charpentierae</name>
    <dbReference type="NCBI Taxonomy" id="3075545"/>
    <lineage>
        <taxon>Bacteria</taxon>
        <taxon>Bacillati</taxon>
        <taxon>Actinomycetota</taxon>
        <taxon>Actinomycetes</taxon>
        <taxon>Pseudonocardiales</taxon>
        <taxon>Pseudonocardiaceae</taxon>
        <taxon>Pseudonocardia</taxon>
    </lineage>
</organism>
<keyword evidence="4 5" id="KW-0472">Membrane</keyword>
<dbReference type="PANTHER" id="PTHR33507:SF3">
    <property type="entry name" value="INNER MEMBRANE PROTEIN YBBJ"/>
    <property type="match status" value="1"/>
</dbReference>
<dbReference type="InterPro" id="IPR052165">
    <property type="entry name" value="Membrane_assoc_protease"/>
</dbReference>
<protein>
    <submittedName>
        <fullName evidence="7">NfeD family protein</fullName>
    </submittedName>
</protein>
<evidence type="ECO:0000256" key="4">
    <source>
        <dbReference type="ARBA" id="ARBA00023136"/>
    </source>
</evidence>
<sequence>MDVWLIWLLLAAVLGAAELFTLSAALGLLGGAAAITAAASALGAPVPVQLLVFLAGSAAAMGLVRPVVLRHLHSAPAQQFGVDALIGRTAHVVREVSSQGGTVRIDGEEWSARPCDPYDPAYVIPTGATVSVMAIRGATALVYPQE</sequence>
<gene>
    <name evidence="7" type="ORF">RM445_07225</name>
</gene>
<accession>A0ABU2N5V1</accession>